<accession>A0A1L7U3P4</accession>
<keyword evidence="3" id="KW-1185">Reference proteome</keyword>
<name>A0A1L7U3P4_FUSMA</name>
<sequence length="737" mass="83682">MATAHHPRKLCAPCSALTFTMLRDGYAHPLTYKDTIKSGETCALCRLMICSTGKLSANLDSYKMHYQYHSLAPRLPELPAVSREEMIISGLSPLIERLKPLAELHWGTNQYIGDLENSWEAKKGNFNDGETIQITAPADSLYGAHGFVPLTDVEPASSKRNYRVLRKWLSTCMASHQGCRLSHSMTEKSAQEITVLPTRVIDIGDLKEHRSKPRLFISNKASGQYIALSHRWSKSIVTKLKGENLSQYQNELPLNDMPPTFQDAIEVTRQLGFRYLWIDSLCIIQDDESDWSKESRMMGSIFEEASCTIAAVDSVDDNEVDHVKLTIPYKKEPLSKLSQRVFKTHAAVYVWKMRWLREIPTMKTCDKNTITIRPRIVSSWRRIPRSNWHQRGWVLQERCLSRRLIYYTKNKLSWSCFTQSGEEEGGDPQEADRIPLIPLRRESDESLSDIWQGIVSDYQGCQLTFSKDRLAAVAGISARLEAQFQCKIYAGILFHSPGDAAENLLWYASKAPLRTFNEFHAPSWAWAAFDGEISFFMPTPRGTSELLIDRLDFKIRNQCESVDLSKDCKGTCVSGSVSFEGPAGKLTRGGKLKDLKIAGGPDDPINEREILAKILGHSLVPGIAIPRFDELGNMVRMPYNLPVPDHTEILEDECGCIIGFFIPDLEEELEQATGEQQMICVGVKRYQDQYGQQSDTIEIIGLREICHSPMMFQRLGKGRVMCNAWLRRSRRFLFEVC</sequence>
<feature type="domain" description="Heterokaryon incompatibility" evidence="1">
    <location>
        <begin position="225"/>
        <end position="397"/>
    </location>
</feature>
<proteinExistence type="predicted"/>
<comment type="caution">
    <text evidence="2">The sequence shown here is derived from an EMBL/GenBank/DDBJ whole genome shotgun (WGS) entry which is preliminary data.</text>
</comment>
<dbReference type="EMBL" id="FCQH01000013">
    <property type="protein sequence ID" value="CVL02575.1"/>
    <property type="molecule type" value="Genomic_DNA"/>
</dbReference>
<protein>
    <submittedName>
        <fullName evidence="2">Related to tol protein</fullName>
    </submittedName>
</protein>
<dbReference type="PANTHER" id="PTHR33112">
    <property type="entry name" value="DOMAIN PROTEIN, PUTATIVE-RELATED"/>
    <property type="match status" value="1"/>
</dbReference>
<dbReference type="AlphaFoldDB" id="A0A1L7U3P4"/>
<evidence type="ECO:0000313" key="3">
    <source>
        <dbReference type="Proteomes" id="UP000184255"/>
    </source>
</evidence>
<dbReference type="Proteomes" id="UP000184255">
    <property type="component" value="Unassembled WGS sequence"/>
</dbReference>
<evidence type="ECO:0000259" key="1">
    <source>
        <dbReference type="Pfam" id="PF06985"/>
    </source>
</evidence>
<reference evidence="3" key="1">
    <citation type="journal article" date="2016" name="Genome Biol. Evol.">
        <title>Comparative 'omics' of the Fusarium fujikuroi species complex highlights differences in genetic potential and metabolite synthesis.</title>
        <authorList>
            <person name="Niehaus E.-M."/>
            <person name="Muensterkoetter M."/>
            <person name="Proctor R.H."/>
            <person name="Brown D.W."/>
            <person name="Sharon A."/>
            <person name="Idan Y."/>
            <person name="Oren-Young L."/>
            <person name="Sieber C.M."/>
            <person name="Novak O."/>
            <person name="Pencik A."/>
            <person name="Tarkowska D."/>
            <person name="Hromadova K."/>
            <person name="Freeman S."/>
            <person name="Maymon M."/>
            <person name="Elazar M."/>
            <person name="Youssef S.A."/>
            <person name="El-Shabrawy E.S.M."/>
            <person name="Shalaby A.B.A."/>
            <person name="Houterman P."/>
            <person name="Brock N.L."/>
            <person name="Burkhardt I."/>
            <person name="Tsavkelova E.A."/>
            <person name="Dickschat J.S."/>
            <person name="Galuszka P."/>
            <person name="Gueldener U."/>
            <person name="Tudzynski B."/>
        </authorList>
    </citation>
    <scope>NUCLEOTIDE SEQUENCE [LARGE SCALE GENOMIC DNA]</scope>
    <source>
        <strain evidence="3">MRC7560</strain>
    </source>
</reference>
<organism evidence="2 3">
    <name type="scientific">Fusarium mangiferae</name>
    <name type="common">Mango malformation disease fungus</name>
    <dbReference type="NCBI Taxonomy" id="192010"/>
    <lineage>
        <taxon>Eukaryota</taxon>
        <taxon>Fungi</taxon>
        <taxon>Dikarya</taxon>
        <taxon>Ascomycota</taxon>
        <taxon>Pezizomycotina</taxon>
        <taxon>Sordariomycetes</taxon>
        <taxon>Hypocreomycetidae</taxon>
        <taxon>Hypocreales</taxon>
        <taxon>Nectriaceae</taxon>
        <taxon>Fusarium</taxon>
        <taxon>Fusarium fujikuroi species complex</taxon>
    </lineage>
</organism>
<gene>
    <name evidence="2" type="ORF">FMAN_00079</name>
</gene>
<dbReference type="GeneID" id="65079352"/>
<dbReference type="PANTHER" id="PTHR33112:SF16">
    <property type="entry name" value="HETEROKARYON INCOMPATIBILITY DOMAIN-CONTAINING PROTEIN"/>
    <property type="match status" value="1"/>
</dbReference>
<dbReference type="VEuPathDB" id="FungiDB:FMAN_00079"/>
<evidence type="ECO:0000313" key="2">
    <source>
        <dbReference type="EMBL" id="CVL02575.1"/>
    </source>
</evidence>
<dbReference type="InterPro" id="IPR010730">
    <property type="entry name" value="HET"/>
</dbReference>
<dbReference type="RefSeq" id="XP_041687621.1">
    <property type="nucleotide sequence ID" value="XM_041821885.1"/>
</dbReference>
<dbReference type="Pfam" id="PF06985">
    <property type="entry name" value="HET"/>
    <property type="match status" value="1"/>
</dbReference>